<keyword evidence="6" id="KW-0227">DNA damage</keyword>
<keyword evidence="5" id="KW-0479">Metal-binding</keyword>
<sequence>MDTTHQFQQELLTACDEHGRRFSYPVLRDAVLKNGYFLGVVAVIENDQHQVLITRRAAGKSDGGHWECPGGMVKFHESSLDAVQRELKEELGILVNSETCLSVRSVFHQSRKISLFHVRFNGSIYELVLQSKEVTEACWAPVNEIDELMRTGQFIACSVLTSDLLKEILS</sequence>
<evidence type="ECO:0000256" key="9">
    <source>
        <dbReference type="ARBA" id="ARBA00023204"/>
    </source>
</evidence>
<dbReference type="EC" id="3.6.1.55" evidence="11"/>
<dbReference type="GO" id="GO:0006281">
    <property type="term" value="P:DNA repair"/>
    <property type="evidence" value="ECO:0007669"/>
    <property type="project" value="UniProtKB-KW"/>
</dbReference>
<evidence type="ECO:0000256" key="6">
    <source>
        <dbReference type="ARBA" id="ARBA00022763"/>
    </source>
</evidence>
<dbReference type="InterPro" id="IPR000086">
    <property type="entry name" value="NUDIX_hydrolase_dom"/>
</dbReference>
<keyword evidence="7" id="KW-0378">Hydrolase</keyword>
<evidence type="ECO:0000256" key="2">
    <source>
        <dbReference type="ARBA" id="ARBA00005582"/>
    </source>
</evidence>
<comment type="cofactor">
    <cofactor evidence="1">
        <name>Mg(2+)</name>
        <dbReference type="ChEBI" id="CHEBI:18420"/>
    </cofactor>
</comment>
<keyword evidence="4" id="KW-0235">DNA replication</keyword>
<feature type="domain" description="Nudix hydrolase" evidence="12">
    <location>
        <begin position="35"/>
        <end position="162"/>
    </location>
</feature>
<evidence type="ECO:0000256" key="3">
    <source>
        <dbReference type="ARBA" id="ARBA00022457"/>
    </source>
</evidence>
<dbReference type="InterPro" id="IPR020084">
    <property type="entry name" value="NUDIX_hydrolase_CS"/>
</dbReference>
<evidence type="ECO:0000313" key="14">
    <source>
        <dbReference type="Proteomes" id="UP000284178"/>
    </source>
</evidence>
<evidence type="ECO:0000259" key="12">
    <source>
        <dbReference type="PROSITE" id="PS51462"/>
    </source>
</evidence>
<dbReference type="GO" id="GO:0044716">
    <property type="term" value="F:8-oxo-GDP phosphatase activity"/>
    <property type="evidence" value="ECO:0007669"/>
    <property type="project" value="TreeGrafter"/>
</dbReference>
<dbReference type="GO" id="GO:0035539">
    <property type="term" value="F:8-oxo-7,8-dihydrodeoxyguanosine triphosphate pyrophosphatase activity"/>
    <property type="evidence" value="ECO:0007669"/>
    <property type="project" value="UniProtKB-EC"/>
</dbReference>
<evidence type="ECO:0000256" key="5">
    <source>
        <dbReference type="ARBA" id="ARBA00022723"/>
    </source>
</evidence>
<dbReference type="GO" id="GO:0046872">
    <property type="term" value="F:metal ion binding"/>
    <property type="evidence" value="ECO:0007669"/>
    <property type="project" value="UniProtKB-KW"/>
</dbReference>
<organism evidence="13 14">
    <name type="scientific">Holdemania filiformis</name>
    <dbReference type="NCBI Taxonomy" id="61171"/>
    <lineage>
        <taxon>Bacteria</taxon>
        <taxon>Bacillati</taxon>
        <taxon>Bacillota</taxon>
        <taxon>Erysipelotrichia</taxon>
        <taxon>Erysipelotrichales</taxon>
        <taxon>Erysipelotrichaceae</taxon>
        <taxon>Holdemania</taxon>
    </lineage>
</organism>
<evidence type="ECO:0000313" key="13">
    <source>
        <dbReference type="EMBL" id="RGR76315.1"/>
    </source>
</evidence>
<comment type="caution">
    <text evidence="13">The sequence shown here is derived from an EMBL/GenBank/DDBJ whole genome shotgun (WGS) entry which is preliminary data.</text>
</comment>
<dbReference type="EMBL" id="QRUP01000002">
    <property type="protein sequence ID" value="RGR76315.1"/>
    <property type="molecule type" value="Genomic_DNA"/>
</dbReference>
<accession>A0A412G5K5</accession>
<dbReference type="Proteomes" id="UP000284178">
    <property type="component" value="Unassembled WGS sequence"/>
</dbReference>
<dbReference type="PANTHER" id="PTHR47707:SF1">
    <property type="entry name" value="NUDIX HYDROLASE FAMILY PROTEIN"/>
    <property type="match status" value="1"/>
</dbReference>
<dbReference type="GO" id="GO:0008413">
    <property type="term" value="F:8-oxo-7,8-dihydroguanosine triphosphate pyrophosphatase activity"/>
    <property type="evidence" value="ECO:0007669"/>
    <property type="project" value="TreeGrafter"/>
</dbReference>
<gene>
    <name evidence="13" type="ORF">DWY25_02885</name>
</gene>
<evidence type="ECO:0000256" key="7">
    <source>
        <dbReference type="ARBA" id="ARBA00022801"/>
    </source>
</evidence>
<dbReference type="SUPFAM" id="SSF55811">
    <property type="entry name" value="Nudix"/>
    <property type="match status" value="1"/>
</dbReference>
<dbReference type="AlphaFoldDB" id="A0A412G5K5"/>
<keyword evidence="14" id="KW-1185">Reference proteome</keyword>
<comment type="catalytic activity">
    <reaction evidence="10">
        <text>8-oxo-dGTP + H2O = 8-oxo-dGMP + diphosphate + H(+)</text>
        <dbReference type="Rhea" id="RHEA:31575"/>
        <dbReference type="ChEBI" id="CHEBI:15377"/>
        <dbReference type="ChEBI" id="CHEBI:15378"/>
        <dbReference type="ChEBI" id="CHEBI:33019"/>
        <dbReference type="ChEBI" id="CHEBI:63224"/>
        <dbReference type="ChEBI" id="CHEBI:77896"/>
        <dbReference type="EC" id="3.6.1.55"/>
    </reaction>
</comment>
<dbReference type="InterPro" id="IPR015797">
    <property type="entry name" value="NUDIX_hydrolase-like_dom_sf"/>
</dbReference>
<dbReference type="PROSITE" id="PS00893">
    <property type="entry name" value="NUDIX_BOX"/>
    <property type="match status" value="1"/>
</dbReference>
<evidence type="ECO:0000256" key="8">
    <source>
        <dbReference type="ARBA" id="ARBA00022842"/>
    </source>
</evidence>
<dbReference type="PANTHER" id="PTHR47707">
    <property type="entry name" value="8-OXO-DGTP DIPHOSPHATASE"/>
    <property type="match status" value="1"/>
</dbReference>
<protein>
    <recommendedName>
        <fullName evidence="11">8-oxo-dGTP diphosphatase</fullName>
        <ecNumber evidence="11">3.6.1.55</ecNumber>
    </recommendedName>
</protein>
<dbReference type="GO" id="GO:0044715">
    <property type="term" value="F:8-oxo-dGDP phosphatase activity"/>
    <property type="evidence" value="ECO:0007669"/>
    <property type="project" value="TreeGrafter"/>
</dbReference>
<evidence type="ECO:0000256" key="10">
    <source>
        <dbReference type="ARBA" id="ARBA00035861"/>
    </source>
</evidence>
<dbReference type="PROSITE" id="PS51462">
    <property type="entry name" value="NUDIX"/>
    <property type="match status" value="1"/>
</dbReference>
<evidence type="ECO:0000256" key="11">
    <source>
        <dbReference type="ARBA" id="ARBA00038905"/>
    </source>
</evidence>
<dbReference type="InterPro" id="IPR047127">
    <property type="entry name" value="MutT-like"/>
</dbReference>
<reference evidence="13 14" key="1">
    <citation type="submission" date="2018-08" db="EMBL/GenBank/DDBJ databases">
        <title>A genome reference for cultivated species of the human gut microbiota.</title>
        <authorList>
            <person name="Zou Y."/>
            <person name="Xue W."/>
            <person name="Luo G."/>
        </authorList>
    </citation>
    <scope>NUCLEOTIDE SEQUENCE [LARGE SCALE GENOMIC DNA]</scope>
    <source>
        <strain evidence="13 14">AF24-29</strain>
    </source>
</reference>
<comment type="similarity">
    <text evidence="2">Belongs to the Nudix hydrolase family.</text>
</comment>
<name>A0A412G5K5_9FIRM</name>
<keyword evidence="9" id="KW-0234">DNA repair</keyword>
<dbReference type="Gene3D" id="3.90.79.10">
    <property type="entry name" value="Nucleoside Triphosphate Pyrophosphohydrolase"/>
    <property type="match status" value="1"/>
</dbReference>
<evidence type="ECO:0000256" key="4">
    <source>
        <dbReference type="ARBA" id="ARBA00022705"/>
    </source>
</evidence>
<keyword evidence="8" id="KW-0460">Magnesium</keyword>
<dbReference type="GeneID" id="83014354"/>
<dbReference type="RefSeq" id="WP_117893418.1">
    <property type="nucleotide sequence ID" value="NZ_CABJCV010000002.1"/>
</dbReference>
<keyword evidence="3" id="KW-0515">Mutator protein</keyword>
<dbReference type="Pfam" id="PF00293">
    <property type="entry name" value="NUDIX"/>
    <property type="match status" value="1"/>
</dbReference>
<proteinExistence type="inferred from homology"/>
<evidence type="ECO:0000256" key="1">
    <source>
        <dbReference type="ARBA" id="ARBA00001946"/>
    </source>
</evidence>
<dbReference type="GO" id="GO:0006260">
    <property type="term" value="P:DNA replication"/>
    <property type="evidence" value="ECO:0007669"/>
    <property type="project" value="UniProtKB-KW"/>
</dbReference>